<reference evidence="2 3" key="2">
    <citation type="submission" date="2018-11" db="EMBL/GenBank/DDBJ databases">
        <authorList>
            <consortium name="Pathogen Informatics"/>
        </authorList>
    </citation>
    <scope>NUCLEOTIDE SEQUENCE [LARGE SCALE GENOMIC DNA]</scope>
</reference>
<feature type="compositionally biased region" description="Basic and acidic residues" evidence="1">
    <location>
        <begin position="62"/>
        <end position="74"/>
    </location>
</feature>
<evidence type="ECO:0000313" key="2">
    <source>
        <dbReference type="EMBL" id="VDK49403.1"/>
    </source>
</evidence>
<feature type="region of interest" description="Disordered" evidence="1">
    <location>
        <begin position="21"/>
        <end position="93"/>
    </location>
</feature>
<feature type="region of interest" description="Disordered" evidence="1">
    <location>
        <begin position="127"/>
        <end position="152"/>
    </location>
</feature>
<name>A0A0M3JZF7_ANISI</name>
<reference evidence="4" key="1">
    <citation type="submission" date="2017-02" db="UniProtKB">
        <authorList>
            <consortium name="WormBaseParasite"/>
        </authorList>
    </citation>
    <scope>IDENTIFICATION</scope>
</reference>
<dbReference type="AlphaFoldDB" id="A0A0M3JZF7"/>
<dbReference type="WBParaSite" id="ASIM_0001388501-mRNA-1">
    <property type="protein sequence ID" value="ASIM_0001388501-mRNA-1"/>
    <property type="gene ID" value="ASIM_0001388501"/>
</dbReference>
<gene>
    <name evidence="2" type="ORF">ASIM_LOCUS13313</name>
</gene>
<evidence type="ECO:0000313" key="3">
    <source>
        <dbReference type="Proteomes" id="UP000267096"/>
    </source>
</evidence>
<sequence>MEPKPCIGPFQRDYILQRCSTYKSERNPNQSRIDSCAKEKKPNEMNAKQSTERTSITKAKPMRAEELLERHSRTNDTPSNSRTTSSEESTTAKTTRALSDIRFHLAQIEKLVGRNEVLKATLRTTSADNPVTPAQSPAFGSEVSSKEQLNNSKDINQDENIKKLRNALIRVRRLQALEEAAEGREDYRTLITGY</sequence>
<protein>
    <submittedName>
        <fullName evidence="2 4">Uncharacterized protein</fullName>
    </submittedName>
</protein>
<proteinExistence type="predicted"/>
<dbReference type="Proteomes" id="UP000267096">
    <property type="component" value="Unassembled WGS sequence"/>
</dbReference>
<evidence type="ECO:0000313" key="4">
    <source>
        <dbReference type="WBParaSite" id="ASIM_0001388501-mRNA-1"/>
    </source>
</evidence>
<keyword evidence="3" id="KW-1185">Reference proteome</keyword>
<dbReference type="EMBL" id="UYRR01031359">
    <property type="protein sequence ID" value="VDK49403.1"/>
    <property type="molecule type" value="Genomic_DNA"/>
</dbReference>
<feature type="compositionally biased region" description="Low complexity" evidence="1">
    <location>
        <begin position="77"/>
        <end position="93"/>
    </location>
</feature>
<feature type="compositionally biased region" description="Polar residues" evidence="1">
    <location>
        <begin position="142"/>
        <end position="152"/>
    </location>
</feature>
<evidence type="ECO:0000256" key="1">
    <source>
        <dbReference type="SAM" id="MobiDB-lite"/>
    </source>
</evidence>
<accession>A0A0M3JZF7</accession>
<feature type="compositionally biased region" description="Polar residues" evidence="1">
    <location>
        <begin position="46"/>
        <end position="57"/>
    </location>
</feature>
<organism evidence="4">
    <name type="scientific">Anisakis simplex</name>
    <name type="common">Herring worm</name>
    <dbReference type="NCBI Taxonomy" id="6269"/>
    <lineage>
        <taxon>Eukaryota</taxon>
        <taxon>Metazoa</taxon>
        <taxon>Ecdysozoa</taxon>
        <taxon>Nematoda</taxon>
        <taxon>Chromadorea</taxon>
        <taxon>Rhabditida</taxon>
        <taxon>Spirurina</taxon>
        <taxon>Ascaridomorpha</taxon>
        <taxon>Ascaridoidea</taxon>
        <taxon>Anisakidae</taxon>
        <taxon>Anisakis</taxon>
        <taxon>Anisakis simplex complex</taxon>
    </lineage>
</organism>
<feature type="compositionally biased region" description="Polar residues" evidence="1">
    <location>
        <begin position="21"/>
        <end position="33"/>
    </location>
</feature>